<name>A0AAX4IE89_9PEZI</name>
<feature type="region of interest" description="Disordered" evidence="1">
    <location>
        <begin position="1"/>
        <end position="33"/>
    </location>
</feature>
<dbReference type="RefSeq" id="XP_062778920.1">
    <property type="nucleotide sequence ID" value="XM_062922869.1"/>
</dbReference>
<gene>
    <name evidence="2" type="ORF">CDEST_06710</name>
</gene>
<sequence>MQRPRPKIALPRGRHTGGRRSLAPFPHPSTSPSEFRRCPICAKLDKRGNRKEACRGSPFRPCQAPPLDLCLFLFFCHLPFGIECHTPIQPHPQAFQTNTHAQVATNASAVSPYHSILGYTFESGLRLLTYTITVIRQPGSPKHAGNLWLNSSGLPPVIGPVGRRSVDAERCSLAMQRSLISSMLTGPGLSIMMHQKEGNV</sequence>
<reference evidence="3" key="1">
    <citation type="journal article" date="2023" name="bioRxiv">
        <title>Complete genome of the Medicago anthracnose fungus, Colletotrichum destructivum, reveals a mini-chromosome-like region within a core chromosome.</title>
        <authorList>
            <person name="Lapalu N."/>
            <person name="Simon A."/>
            <person name="Lu A."/>
            <person name="Plaumann P.-L."/>
            <person name="Amselem J."/>
            <person name="Pigne S."/>
            <person name="Auger A."/>
            <person name="Koch C."/>
            <person name="Dallery J.-F."/>
            <person name="O'Connell R.J."/>
        </authorList>
    </citation>
    <scope>NUCLEOTIDE SEQUENCE [LARGE SCALE GENOMIC DNA]</scope>
    <source>
        <strain evidence="3">CBS 520.97</strain>
    </source>
</reference>
<dbReference type="GeneID" id="87943213"/>
<keyword evidence="3" id="KW-1185">Reference proteome</keyword>
<dbReference type="EMBL" id="CP137308">
    <property type="protein sequence ID" value="WQF81696.1"/>
    <property type="molecule type" value="Genomic_DNA"/>
</dbReference>
<evidence type="ECO:0000256" key="1">
    <source>
        <dbReference type="SAM" id="MobiDB-lite"/>
    </source>
</evidence>
<accession>A0AAX4IE89</accession>
<proteinExistence type="predicted"/>
<evidence type="ECO:0000313" key="3">
    <source>
        <dbReference type="Proteomes" id="UP001322277"/>
    </source>
</evidence>
<dbReference type="KEGG" id="cdet:87943213"/>
<evidence type="ECO:0000313" key="2">
    <source>
        <dbReference type="EMBL" id="WQF81696.1"/>
    </source>
</evidence>
<dbReference type="Proteomes" id="UP001322277">
    <property type="component" value="Chromosome 4"/>
</dbReference>
<organism evidence="2 3">
    <name type="scientific">Colletotrichum destructivum</name>
    <dbReference type="NCBI Taxonomy" id="34406"/>
    <lineage>
        <taxon>Eukaryota</taxon>
        <taxon>Fungi</taxon>
        <taxon>Dikarya</taxon>
        <taxon>Ascomycota</taxon>
        <taxon>Pezizomycotina</taxon>
        <taxon>Sordariomycetes</taxon>
        <taxon>Hypocreomycetidae</taxon>
        <taxon>Glomerellales</taxon>
        <taxon>Glomerellaceae</taxon>
        <taxon>Colletotrichum</taxon>
        <taxon>Colletotrichum destructivum species complex</taxon>
    </lineage>
</organism>
<feature type="compositionally biased region" description="Basic residues" evidence="1">
    <location>
        <begin position="1"/>
        <end position="18"/>
    </location>
</feature>
<dbReference type="AlphaFoldDB" id="A0AAX4IE89"/>
<protein>
    <submittedName>
        <fullName evidence="2">Uncharacterized protein</fullName>
    </submittedName>
</protein>